<protein>
    <submittedName>
        <fullName evidence="3">VOC family protein</fullName>
    </submittedName>
</protein>
<dbReference type="InterPro" id="IPR004360">
    <property type="entry name" value="Glyas_Fos-R_dOase_dom"/>
</dbReference>
<evidence type="ECO:0000259" key="2">
    <source>
        <dbReference type="PROSITE" id="PS51819"/>
    </source>
</evidence>
<dbReference type="InterPro" id="IPR051332">
    <property type="entry name" value="Fosfomycin_Res_Enzymes"/>
</dbReference>
<dbReference type="InterPro" id="IPR029068">
    <property type="entry name" value="Glyas_Bleomycin-R_OHBP_Dase"/>
</dbReference>
<name>A0A6G2B9Q0_9ACTN</name>
<evidence type="ECO:0000313" key="4">
    <source>
        <dbReference type="Proteomes" id="UP000473014"/>
    </source>
</evidence>
<gene>
    <name evidence="3" type="ORF">F0L17_06545</name>
</gene>
<dbReference type="PANTHER" id="PTHR36113">
    <property type="entry name" value="LYASE, PUTATIVE-RELATED-RELATED"/>
    <property type="match status" value="1"/>
</dbReference>
<dbReference type="SUPFAM" id="SSF54593">
    <property type="entry name" value="Glyoxalase/Bleomycin resistance protein/Dihydroxybiphenyl dioxygenase"/>
    <property type="match status" value="1"/>
</dbReference>
<dbReference type="InterPro" id="IPR037523">
    <property type="entry name" value="VOC_core"/>
</dbReference>
<dbReference type="PROSITE" id="PS51819">
    <property type="entry name" value="VOC"/>
    <property type="match status" value="1"/>
</dbReference>
<dbReference type="Gene3D" id="3.10.180.10">
    <property type="entry name" value="2,3-Dihydroxybiphenyl 1,2-Dioxygenase, domain 1"/>
    <property type="match status" value="1"/>
</dbReference>
<dbReference type="GO" id="GO:0004462">
    <property type="term" value="F:lactoylglutathione lyase activity"/>
    <property type="evidence" value="ECO:0007669"/>
    <property type="project" value="InterPro"/>
</dbReference>
<dbReference type="Pfam" id="PF00903">
    <property type="entry name" value="Glyoxalase"/>
    <property type="match status" value="1"/>
</dbReference>
<keyword evidence="1" id="KW-0479">Metal-binding</keyword>
<dbReference type="EMBL" id="WIXO01000001">
    <property type="protein sequence ID" value="MTE18799.1"/>
    <property type="molecule type" value="Genomic_DNA"/>
</dbReference>
<dbReference type="AlphaFoldDB" id="A0A6G2B9Q0"/>
<dbReference type="RefSeq" id="WP_155070328.1">
    <property type="nucleotide sequence ID" value="NZ_WIXO01000001.1"/>
</dbReference>
<dbReference type="OrthoDB" id="115162at2"/>
<dbReference type="GO" id="GO:0046872">
    <property type="term" value="F:metal ion binding"/>
    <property type="evidence" value="ECO:0007669"/>
    <property type="project" value="UniProtKB-KW"/>
</dbReference>
<dbReference type="Proteomes" id="UP000473014">
    <property type="component" value="Unassembled WGS sequence"/>
</dbReference>
<dbReference type="PROSITE" id="PS00934">
    <property type="entry name" value="GLYOXALASE_I_1"/>
    <property type="match status" value="1"/>
</dbReference>
<proteinExistence type="predicted"/>
<evidence type="ECO:0000313" key="3">
    <source>
        <dbReference type="EMBL" id="MTE18799.1"/>
    </source>
</evidence>
<sequence>MSAATVPTALRTGHIGLNVTDLDRSLDFYRKVFGFEVQAEGREPGRAYAFLGREGHLMVTLWQQGEGGYAPGLPGLHHLSFQVESIEEVRSAEAVLRDLGAGFAYDGVVPHGEGASSGGIFFTDPDGIRLEIYAPTGADSAPAPVSEAPTCGFF</sequence>
<comment type="caution">
    <text evidence="3">The sequence shown here is derived from an EMBL/GenBank/DDBJ whole genome shotgun (WGS) entry which is preliminary data.</text>
</comment>
<feature type="domain" description="VOC" evidence="2">
    <location>
        <begin position="11"/>
        <end position="135"/>
    </location>
</feature>
<dbReference type="InterPro" id="IPR018146">
    <property type="entry name" value="Glyoxalase_1_CS"/>
</dbReference>
<dbReference type="PANTHER" id="PTHR36113:SF3">
    <property type="entry name" value="SLL5075 PROTEIN"/>
    <property type="match status" value="1"/>
</dbReference>
<evidence type="ECO:0000256" key="1">
    <source>
        <dbReference type="ARBA" id="ARBA00022723"/>
    </source>
</evidence>
<keyword evidence="4" id="KW-1185">Reference proteome</keyword>
<reference evidence="3 4" key="1">
    <citation type="submission" date="2019-11" db="EMBL/GenBank/DDBJ databases">
        <authorList>
            <person name="Yuan L."/>
        </authorList>
    </citation>
    <scope>NUCLEOTIDE SEQUENCE [LARGE SCALE GENOMIC DNA]</scope>
    <source>
        <strain evidence="3 4">TRM43335</strain>
    </source>
</reference>
<organism evidence="3 4">
    <name type="scientific">Streptomyces taklimakanensis</name>
    <dbReference type="NCBI Taxonomy" id="2569853"/>
    <lineage>
        <taxon>Bacteria</taxon>
        <taxon>Bacillati</taxon>
        <taxon>Actinomycetota</taxon>
        <taxon>Actinomycetes</taxon>
        <taxon>Kitasatosporales</taxon>
        <taxon>Streptomycetaceae</taxon>
        <taxon>Streptomyces</taxon>
    </lineage>
</organism>
<dbReference type="CDD" id="cd06587">
    <property type="entry name" value="VOC"/>
    <property type="match status" value="1"/>
</dbReference>
<accession>A0A6G2B9Q0</accession>